<name>A0ABQ6EU58_9VIBR</name>
<protein>
    <submittedName>
        <fullName evidence="1">Uncharacterized protein</fullName>
    </submittedName>
</protein>
<accession>A0ABQ6EU58</accession>
<dbReference type="EMBL" id="BSPW01000007">
    <property type="protein sequence ID" value="GLT16524.1"/>
    <property type="molecule type" value="Genomic_DNA"/>
</dbReference>
<proteinExistence type="predicted"/>
<organism evidence="1 2">
    <name type="scientific">Vibrio zhanjiangensis</name>
    <dbReference type="NCBI Taxonomy" id="1046128"/>
    <lineage>
        <taxon>Bacteria</taxon>
        <taxon>Pseudomonadati</taxon>
        <taxon>Pseudomonadota</taxon>
        <taxon>Gammaproteobacteria</taxon>
        <taxon>Vibrionales</taxon>
        <taxon>Vibrionaceae</taxon>
        <taxon>Vibrio</taxon>
    </lineage>
</organism>
<gene>
    <name evidence="1" type="ORF">GCM10007938_03000</name>
</gene>
<evidence type="ECO:0000313" key="1">
    <source>
        <dbReference type="EMBL" id="GLT16524.1"/>
    </source>
</evidence>
<keyword evidence="2" id="KW-1185">Reference proteome</keyword>
<evidence type="ECO:0000313" key="2">
    <source>
        <dbReference type="Proteomes" id="UP001157138"/>
    </source>
</evidence>
<reference evidence="2" key="1">
    <citation type="journal article" date="2019" name="Int. J. Syst. Evol. Microbiol.">
        <title>The Global Catalogue of Microorganisms (GCM) 10K type strain sequencing project: providing services to taxonomists for standard genome sequencing and annotation.</title>
        <authorList>
            <consortium name="The Broad Institute Genomics Platform"/>
            <consortium name="The Broad Institute Genome Sequencing Center for Infectious Disease"/>
            <person name="Wu L."/>
            <person name="Ma J."/>
        </authorList>
    </citation>
    <scope>NUCLEOTIDE SEQUENCE [LARGE SCALE GENOMIC DNA]</scope>
    <source>
        <strain evidence="2">NBRC 108723</strain>
    </source>
</reference>
<sequence length="63" mass="7427">MFNYKCFTHNKRLLRLVDTAKKRELSFFKAFESILRDVPSIGHKGLIEFPEFESRSCIIAPSY</sequence>
<comment type="caution">
    <text evidence="1">The sequence shown here is derived from an EMBL/GenBank/DDBJ whole genome shotgun (WGS) entry which is preliminary data.</text>
</comment>
<dbReference type="Proteomes" id="UP001157138">
    <property type="component" value="Unassembled WGS sequence"/>
</dbReference>